<keyword evidence="5" id="KW-1185">Reference proteome</keyword>
<keyword evidence="1" id="KW-0808">Transferase</keyword>
<dbReference type="PANTHER" id="PTHR43864:SF1">
    <property type="entry name" value="XANTHINE PHOSPHORIBOSYLTRANSFERASE"/>
    <property type="match status" value="1"/>
</dbReference>
<dbReference type="SUPFAM" id="SSF53271">
    <property type="entry name" value="PRTase-like"/>
    <property type="match status" value="1"/>
</dbReference>
<evidence type="ECO:0000313" key="5">
    <source>
        <dbReference type="Proteomes" id="UP000295818"/>
    </source>
</evidence>
<proteinExistence type="predicted"/>
<dbReference type="EMBL" id="SLWM01000046">
    <property type="protein sequence ID" value="TCO08525.1"/>
    <property type="molecule type" value="Genomic_DNA"/>
</dbReference>
<evidence type="ECO:0000313" key="4">
    <source>
        <dbReference type="EMBL" id="TCO08525.1"/>
    </source>
</evidence>
<reference evidence="4 5" key="1">
    <citation type="journal article" date="2015" name="Stand. Genomic Sci.">
        <title>Genomic Encyclopedia of Bacterial and Archaeal Type Strains, Phase III: the genomes of soil and plant-associated and newly described type strains.</title>
        <authorList>
            <person name="Whitman W.B."/>
            <person name="Woyke T."/>
            <person name="Klenk H.P."/>
            <person name="Zhou Y."/>
            <person name="Lilburn T.G."/>
            <person name="Beck B.J."/>
            <person name="De Vos P."/>
            <person name="Vandamme P."/>
            <person name="Eisen J.A."/>
            <person name="Garrity G."/>
            <person name="Hugenholtz P."/>
            <person name="Kyrpides N.C."/>
        </authorList>
    </citation>
    <scope>NUCLEOTIDE SEQUENCE [LARGE SCALE GENOMIC DNA]</scope>
    <source>
        <strain evidence="4 5">VKM Ac-2538</strain>
    </source>
</reference>
<organism evidence="4 5">
    <name type="scientific">Kribbella orskensis</name>
    <dbReference type="NCBI Taxonomy" id="2512216"/>
    <lineage>
        <taxon>Bacteria</taxon>
        <taxon>Bacillati</taxon>
        <taxon>Actinomycetota</taxon>
        <taxon>Actinomycetes</taxon>
        <taxon>Propionibacteriales</taxon>
        <taxon>Kribbellaceae</taxon>
        <taxon>Kribbella</taxon>
    </lineage>
</organism>
<dbReference type="Gene3D" id="3.40.50.2020">
    <property type="match status" value="1"/>
</dbReference>
<dbReference type="Pfam" id="PF00156">
    <property type="entry name" value="Pribosyltran"/>
    <property type="match status" value="1"/>
</dbReference>
<feature type="domain" description="Phosphoribosyltransferase" evidence="3">
    <location>
        <begin position="33"/>
        <end position="151"/>
    </location>
</feature>
<evidence type="ECO:0000259" key="3">
    <source>
        <dbReference type="Pfam" id="PF00156"/>
    </source>
</evidence>
<dbReference type="InterPro" id="IPR050118">
    <property type="entry name" value="Pur/Pyrimidine_PRTase"/>
</dbReference>
<gene>
    <name evidence="4" type="ORF">EV644_14616</name>
</gene>
<keyword evidence="2" id="KW-0660">Purine salvage</keyword>
<dbReference type="InterPro" id="IPR029057">
    <property type="entry name" value="PRTase-like"/>
</dbReference>
<sequence length="164" mass="17895">MDRGQWRGLADLTGWWRDADLLGELGPALAALYDEKPTVVLGPVSRGALLGALTAASLGVGFVEVRKDQGPSTDSDRWVKRTTAPDYQDRHIVFGFRRGLVNAGDRVLMVDDWADTGATARAVRELVDDCGARWIGAACIVDGLTDPRFRHELPVRALLDVRAL</sequence>
<evidence type="ECO:0000256" key="1">
    <source>
        <dbReference type="ARBA" id="ARBA00022679"/>
    </source>
</evidence>
<evidence type="ECO:0000256" key="2">
    <source>
        <dbReference type="ARBA" id="ARBA00022726"/>
    </source>
</evidence>
<name>A0ABY2B671_9ACTN</name>
<dbReference type="InterPro" id="IPR000836">
    <property type="entry name" value="PRTase_dom"/>
</dbReference>
<protein>
    <submittedName>
        <fullName evidence="4">Adenine phosphoribosyltransferase</fullName>
    </submittedName>
</protein>
<comment type="caution">
    <text evidence="4">The sequence shown here is derived from an EMBL/GenBank/DDBJ whole genome shotgun (WGS) entry which is preliminary data.</text>
</comment>
<dbReference type="Proteomes" id="UP000295818">
    <property type="component" value="Unassembled WGS sequence"/>
</dbReference>
<dbReference type="PANTHER" id="PTHR43864">
    <property type="entry name" value="HYPOXANTHINE/GUANINE PHOSPHORIBOSYLTRANSFERASE"/>
    <property type="match status" value="1"/>
</dbReference>
<dbReference type="CDD" id="cd06223">
    <property type="entry name" value="PRTases_typeI"/>
    <property type="match status" value="1"/>
</dbReference>
<accession>A0ABY2B671</accession>
<keyword evidence="4" id="KW-0328">Glycosyltransferase</keyword>
<dbReference type="GO" id="GO:0016757">
    <property type="term" value="F:glycosyltransferase activity"/>
    <property type="evidence" value="ECO:0007669"/>
    <property type="project" value="UniProtKB-KW"/>
</dbReference>